<reference evidence="3" key="1">
    <citation type="submission" date="2015-06" db="EMBL/GenBank/DDBJ databases">
        <title>Expansion of signal transduction pathways in fungi by whole-genome duplication.</title>
        <authorList>
            <consortium name="DOE Joint Genome Institute"/>
            <person name="Corrochano L.M."/>
            <person name="Kuo A."/>
            <person name="Marcet-Houben M."/>
            <person name="Polaino S."/>
            <person name="Salamov A."/>
            <person name="Villalobos J.M."/>
            <person name="Alvarez M.I."/>
            <person name="Avalos J."/>
            <person name="Benito E.P."/>
            <person name="Benoit I."/>
            <person name="Burger G."/>
            <person name="Camino L.P."/>
            <person name="Canovas D."/>
            <person name="Cerda-Olmedo E."/>
            <person name="Cheng J.-F."/>
            <person name="Dominguez A."/>
            <person name="Elias M."/>
            <person name="Eslava A.P."/>
            <person name="Glaser F."/>
            <person name="Grimwood J."/>
            <person name="Gutierrez G."/>
            <person name="Heitman J."/>
            <person name="Henrissat B."/>
            <person name="Iturriaga E.A."/>
            <person name="Lang B.F."/>
            <person name="Lavin J.L."/>
            <person name="Lee S."/>
            <person name="Li W."/>
            <person name="Lindquist E."/>
            <person name="Lopez-Garcia S."/>
            <person name="Luque E.M."/>
            <person name="Marcos A.T."/>
            <person name="Martin J."/>
            <person name="McCluskey K."/>
            <person name="Medina H.R."/>
            <person name="Miralles-Duran A."/>
            <person name="Miyazaki A."/>
            <person name="Munoz-Torres E."/>
            <person name="Oguiza J.A."/>
            <person name="Ohm R."/>
            <person name="Olmedo M."/>
            <person name="Orejas M."/>
            <person name="Ortiz-Castellanos L."/>
            <person name="Pisabarro A.G."/>
            <person name="Rodriguez-Romero J."/>
            <person name="Ruiz-Herrera J."/>
            <person name="Ruiz-Vazquez R."/>
            <person name="Sanz C."/>
            <person name="Schackwitz W."/>
            <person name="Schmutz J."/>
            <person name="Shahriari M."/>
            <person name="Shelest E."/>
            <person name="Silva-Franco F."/>
            <person name="Soanes D."/>
            <person name="Syed K."/>
            <person name="Tagua V.G."/>
            <person name="Talbot N.J."/>
            <person name="Thon M."/>
            <person name="De vries R.P."/>
            <person name="Wiebenga A."/>
            <person name="Yadav J.S."/>
            <person name="Braun E.L."/>
            <person name="Baker S."/>
            <person name="Garre V."/>
            <person name="Horwitz B."/>
            <person name="Torres-Martinez S."/>
            <person name="Idnurm A."/>
            <person name="Herrera-Estrella A."/>
            <person name="Gabaldon T."/>
            <person name="Grigoriev I.V."/>
        </authorList>
    </citation>
    <scope>NUCLEOTIDE SEQUENCE [LARGE SCALE GENOMIC DNA]</scope>
    <source>
        <strain evidence="3">NRRL 1555(-)</strain>
    </source>
</reference>
<dbReference type="STRING" id="763407.A0A162UIL1"/>
<dbReference type="InterPro" id="IPR002075">
    <property type="entry name" value="NTF2_dom"/>
</dbReference>
<dbReference type="SUPFAM" id="SSF54427">
    <property type="entry name" value="NTF2-like"/>
    <property type="match status" value="1"/>
</dbReference>
<organism evidence="2 3">
    <name type="scientific">Phycomyces blakesleeanus (strain ATCC 8743b / DSM 1359 / FGSC 10004 / NBRC 33097 / NRRL 1555)</name>
    <dbReference type="NCBI Taxonomy" id="763407"/>
    <lineage>
        <taxon>Eukaryota</taxon>
        <taxon>Fungi</taxon>
        <taxon>Fungi incertae sedis</taxon>
        <taxon>Mucoromycota</taxon>
        <taxon>Mucoromycotina</taxon>
        <taxon>Mucoromycetes</taxon>
        <taxon>Mucorales</taxon>
        <taxon>Phycomycetaceae</taxon>
        <taxon>Phycomyces</taxon>
    </lineage>
</organism>
<dbReference type="InterPro" id="IPR045875">
    <property type="entry name" value="NTF2"/>
</dbReference>
<dbReference type="GeneID" id="28996376"/>
<dbReference type="InterPro" id="IPR018222">
    <property type="entry name" value="Nuclear_transport_factor_2_euk"/>
</dbReference>
<sequence>MEAIMSIVEKSAEQFVQFYYGNFDGQRTTLPNLYRDKSTILWNGNALSGAQKFSELLAVIPQSIHEIDVYNCQPFPGNTFITATVNAQGTWGILINVTGSVKFDDGSAIKSFFEVFMLMPEEEQTNNFFVQSQNFRCSRSEACDAFYGCRRLEDLRRNLTTHPLGVHKVVVDRFLLTAYSVVSPESATVRSRLELALSSNPLQSEATTSTAGVE</sequence>
<dbReference type="InParanoid" id="A0A162UIL1"/>
<dbReference type="InterPro" id="IPR032710">
    <property type="entry name" value="NTF2-like_dom_sf"/>
</dbReference>
<proteinExistence type="predicted"/>
<evidence type="ECO:0000259" key="1">
    <source>
        <dbReference type="PROSITE" id="PS50177"/>
    </source>
</evidence>
<dbReference type="Proteomes" id="UP000077315">
    <property type="component" value="Unassembled WGS sequence"/>
</dbReference>
<dbReference type="GO" id="GO:0006913">
    <property type="term" value="P:nucleocytoplasmic transport"/>
    <property type="evidence" value="ECO:0007669"/>
    <property type="project" value="InterPro"/>
</dbReference>
<dbReference type="EMBL" id="KV440977">
    <property type="protein sequence ID" value="OAD75503.1"/>
    <property type="molecule type" value="Genomic_DNA"/>
</dbReference>
<dbReference type="CDD" id="cd00780">
    <property type="entry name" value="NTF2"/>
    <property type="match status" value="1"/>
</dbReference>
<keyword evidence="3" id="KW-1185">Reference proteome</keyword>
<dbReference type="PANTHER" id="PTHR12612">
    <property type="entry name" value="NUCLEAR TRANSPORT FACTOR 2"/>
    <property type="match status" value="1"/>
</dbReference>
<gene>
    <name evidence="2" type="ORF">PHYBLDRAFT_166742</name>
</gene>
<accession>A0A162UIL1</accession>
<dbReference type="OrthoDB" id="25408at2759"/>
<name>A0A162UIL1_PHYB8</name>
<protein>
    <recommendedName>
        <fullName evidence="1">NTF2 domain-containing protein</fullName>
    </recommendedName>
</protein>
<dbReference type="Pfam" id="PF02136">
    <property type="entry name" value="NTF2"/>
    <property type="match status" value="1"/>
</dbReference>
<feature type="domain" description="NTF2" evidence="1">
    <location>
        <begin position="11"/>
        <end position="137"/>
    </location>
</feature>
<dbReference type="Gene3D" id="3.10.450.50">
    <property type="match status" value="1"/>
</dbReference>
<dbReference type="AlphaFoldDB" id="A0A162UIL1"/>
<evidence type="ECO:0000313" key="3">
    <source>
        <dbReference type="Proteomes" id="UP000077315"/>
    </source>
</evidence>
<dbReference type="PROSITE" id="PS50177">
    <property type="entry name" value="NTF2_DOMAIN"/>
    <property type="match status" value="1"/>
</dbReference>
<dbReference type="RefSeq" id="XP_018293543.1">
    <property type="nucleotide sequence ID" value="XM_018435470.1"/>
</dbReference>
<dbReference type="VEuPathDB" id="FungiDB:PHYBLDRAFT_166742"/>
<evidence type="ECO:0000313" key="2">
    <source>
        <dbReference type="EMBL" id="OAD75503.1"/>
    </source>
</evidence>